<dbReference type="GO" id="GO:0003976">
    <property type="term" value="F:UDP-N-acetylglucosamine-lysosomal-enzyme N-acetylglucosaminephosphotransferase activity"/>
    <property type="evidence" value="ECO:0007669"/>
    <property type="project" value="TreeGrafter"/>
</dbReference>
<dbReference type="AlphaFoldDB" id="A0A5C3F9K3"/>
<feature type="domain" description="Stealth protein CR3 conserved region 3" evidence="3">
    <location>
        <begin position="381"/>
        <end position="432"/>
    </location>
</feature>
<evidence type="ECO:0000256" key="2">
    <source>
        <dbReference type="SAM" id="MobiDB-lite"/>
    </source>
</evidence>
<dbReference type="OrthoDB" id="263283at2759"/>
<proteinExistence type="predicted"/>
<evidence type="ECO:0000313" key="4">
    <source>
        <dbReference type="EMBL" id="SPO40776.1"/>
    </source>
</evidence>
<evidence type="ECO:0000256" key="1">
    <source>
        <dbReference type="ARBA" id="ARBA00022679"/>
    </source>
</evidence>
<feature type="compositionally biased region" description="Low complexity" evidence="2">
    <location>
        <begin position="628"/>
        <end position="639"/>
    </location>
</feature>
<dbReference type="PANTHER" id="PTHR24045">
    <property type="match status" value="1"/>
</dbReference>
<organism evidence="4 5">
    <name type="scientific">Pseudozyma flocculosa</name>
    <dbReference type="NCBI Taxonomy" id="84751"/>
    <lineage>
        <taxon>Eukaryota</taxon>
        <taxon>Fungi</taxon>
        <taxon>Dikarya</taxon>
        <taxon>Basidiomycota</taxon>
        <taxon>Ustilaginomycotina</taxon>
        <taxon>Ustilaginomycetes</taxon>
        <taxon>Ustilaginales</taxon>
        <taxon>Ustilaginaceae</taxon>
        <taxon>Pseudozyma</taxon>
    </lineage>
</organism>
<sequence length="781" mass="86361">MGLLSKLARPVSDRYSSYLPLPTSSSRGSVSSQSGLGPAKQRGYLRTALQHLPPLRIALLLLACFFLGNLTSDWFFGPKGDSNGAQVYLIGDDKYHRLFADSNPGPASRQAVPIRAYDAFSDACVEEWIVSHTWGPACQGTDLSEGLKIDGVWAWVNGSDPAQMASRNAYRPATALKMDAAHRYADHNELLYSMRSSLASLGSSSLRKMHIMASAYPMGSMVGAGTKMIGQIPSWLRKDVATSKTEQVVLHHDAEYYRPMPHHDRPDMSLEEVQQWRERTIPSFNSLAVESQLFNLEDNESDQLVYYNDDFFTLLPSSVADYTTPLFGPVLKTLARVTSYYLPSEKPFQRLWNPAGEEVGIKRAAWILGQRFSMRTLPYITHHPRTLWLPLLKEAAQTFPDAFSDTTLARFRAQKDVPYSIQGFFLASWYIVERHREALLWTWAVAKWGGAEGRLTEEVKDAMWAELAGLDKGASGPSSIDVRTPVRTSPDDMSAFGAAGVERPRNTEYSFSSKDGHALSYLGWQWFWDRPRHGFPDLSEALDSAGEEDVGGRRRLDTPKLCSISRSSCLAPSRGAESASDLFKRIAFEQSDCGDCILAALIGASGTSGIERFMPPSYAKMPATEAIPAASPPSSSSPPLKHVPHLPLTSSWRETDFSLDKALPAGAAQSGMSLRTWCARLIQRYQYVLGSVPSDFYQVKKAHKLADKLAQLDEQQQQQQTGAQDGESADATSSAQPGAGATTFLCLNDDIVEGEEGTRKINTMLTSWFQSRWGEKMSVEV</sequence>
<keyword evidence="1" id="KW-0808">Transferase</keyword>
<dbReference type="InterPro" id="IPR047141">
    <property type="entry name" value="Stealth"/>
</dbReference>
<dbReference type="PANTHER" id="PTHR24045:SF0">
    <property type="entry name" value="N-ACETYLGLUCOSAMINE-1-PHOSPHOTRANSFERASE SUBUNITS ALPHA_BETA"/>
    <property type="match status" value="1"/>
</dbReference>
<dbReference type="GO" id="GO:0005794">
    <property type="term" value="C:Golgi apparatus"/>
    <property type="evidence" value="ECO:0007669"/>
    <property type="project" value="TreeGrafter"/>
</dbReference>
<reference evidence="4 5" key="1">
    <citation type="submission" date="2018-03" db="EMBL/GenBank/DDBJ databases">
        <authorList>
            <person name="Guldener U."/>
        </authorList>
    </citation>
    <scope>NUCLEOTIDE SEQUENCE [LARGE SCALE GENOMIC DNA]</scope>
    <source>
        <strain evidence="4 5">DAOM196992</strain>
    </source>
</reference>
<evidence type="ECO:0000259" key="3">
    <source>
        <dbReference type="Pfam" id="PF17102"/>
    </source>
</evidence>
<dbReference type="InterPro" id="IPR031357">
    <property type="entry name" value="Stealth_CR3"/>
</dbReference>
<protein>
    <recommendedName>
        <fullName evidence="3">Stealth protein CR3 conserved region 3 domain-containing protein</fullName>
    </recommendedName>
</protein>
<accession>A0A5C3F9K3</accession>
<feature type="region of interest" description="Disordered" evidence="2">
    <location>
        <begin position="626"/>
        <end position="646"/>
    </location>
</feature>
<dbReference type="EMBL" id="OOIP01000022">
    <property type="protein sequence ID" value="SPO40776.1"/>
    <property type="molecule type" value="Genomic_DNA"/>
</dbReference>
<dbReference type="Proteomes" id="UP000323386">
    <property type="component" value="Unassembled WGS sequence"/>
</dbReference>
<name>A0A5C3F9K3_9BASI</name>
<dbReference type="GO" id="GO:0046835">
    <property type="term" value="P:carbohydrate phosphorylation"/>
    <property type="evidence" value="ECO:0007669"/>
    <property type="project" value="TreeGrafter"/>
</dbReference>
<gene>
    <name evidence="4" type="ORF">PSFLO_06258</name>
</gene>
<dbReference type="Pfam" id="PF17102">
    <property type="entry name" value="Stealth_CR3"/>
    <property type="match status" value="1"/>
</dbReference>
<feature type="compositionally biased region" description="Low complexity" evidence="2">
    <location>
        <begin position="713"/>
        <end position="726"/>
    </location>
</feature>
<keyword evidence="5" id="KW-1185">Reference proteome</keyword>
<feature type="region of interest" description="Disordered" evidence="2">
    <location>
        <begin position="713"/>
        <end position="737"/>
    </location>
</feature>
<evidence type="ECO:0000313" key="5">
    <source>
        <dbReference type="Proteomes" id="UP000323386"/>
    </source>
</evidence>